<evidence type="ECO:0000313" key="3">
    <source>
        <dbReference type="Proteomes" id="UP001059475"/>
    </source>
</evidence>
<keyword evidence="1" id="KW-0802">TPR repeat</keyword>
<proteinExistence type="predicted"/>
<organism evidence="2 3">
    <name type="scientific">Bartonella harrusi</name>
    <dbReference type="NCBI Taxonomy" id="2961895"/>
    <lineage>
        <taxon>Bacteria</taxon>
        <taxon>Pseudomonadati</taxon>
        <taxon>Pseudomonadota</taxon>
        <taxon>Alphaproteobacteria</taxon>
        <taxon>Hyphomicrobiales</taxon>
        <taxon>Bartonellaceae</taxon>
        <taxon>Bartonella</taxon>
    </lineage>
</organism>
<dbReference type="SUPFAM" id="SSF48452">
    <property type="entry name" value="TPR-like"/>
    <property type="match status" value="1"/>
</dbReference>
<accession>A0ABY5EVL0</accession>
<reference evidence="2" key="1">
    <citation type="submission" date="2022-07" db="EMBL/GenBank/DDBJ databases">
        <title>First report of Bartonella spp. in marsupials in Brazil, with a description of Bartonella harrusi sp. nov. and new proposal for taxonomic reclassification of species of the genus Bartonella.</title>
        <authorList>
            <person name="Amaral R.B."/>
        </authorList>
    </citation>
    <scope>NUCLEOTIDE SEQUENCE</scope>
    <source>
        <strain evidence="2">117A</strain>
    </source>
</reference>
<evidence type="ECO:0000313" key="2">
    <source>
        <dbReference type="EMBL" id="UTO29459.1"/>
    </source>
</evidence>
<dbReference type="PROSITE" id="PS50005">
    <property type="entry name" value="TPR"/>
    <property type="match status" value="1"/>
</dbReference>
<gene>
    <name evidence="2" type="ORF">NMK50_08210</name>
</gene>
<dbReference type="EMBL" id="CP101114">
    <property type="protein sequence ID" value="UTO29459.1"/>
    <property type="molecule type" value="Genomic_DNA"/>
</dbReference>
<name>A0ABY5EVL0_9HYPH</name>
<keyword evidence="3" id="KW-1185">Reference proteome</keyword>
<dbReference type="Proteomes" id="UP001059475">
    <property type="component" value="Chromosome"/>
</dbReference>
<dbReference type="InterPro" id="IPR011990">
    <property type="entry name" value="TPR-like_helical_dom_sf"/>
</dbReference>
<dbReference type="Gene3D" id="1.25.40.10">
    <property type="entry name" value="Tetratricopeptide repeat domain"/>
    <property type="match status" value="1"/>
</dbReference>
<dbReference type="InterPro" id="IPR019734">
    <property type="entry name" value="TPR_rpt"/>
</dbReference>
<evidence type="ECO:0008006" key="4">
    <source>
        <dbReference type="Google" id="ProtNLM"/>
    </source>
</evidence>
<protein>
    <recommendedName>
        <fullName evidence="4">Tetratricopeptide repeat protein</fullName>
    </recommendedName>
</protein>
<evidence type="ECO:0000256" key="1">
    <source>
        <dbReference type="PROSITE-ProRule" id="PRU00339"/>
    </source>
</evidence>
<dbReference type="RefSeq" id="WP_254771254.1">
    <property type="nucleotide sequence ID" value="NZ_CP101114.1"/>
</dbReference>
<feature type="repeat" description="TPR" evidence="1">
    <location>
        <begin position="2"/>
        <end position="35"/>
    </location>
</feature>
<sequence>MNRAFFALGVIMEATQRPKLALKVYEKALEVYPQMRKLQERLEVLLDEQTPQAL</sequence>